<protein>
    <submittedName>
        <fullName evidence="1">Uncharacterized protein</fullName>
    </submittedName>
</protein>
<dbReference type="OrthoDB" id="58713at2759"/>
<dbReference type="EMBL" id="JAGDFM010000144">
    <property type="protein sequence ID" value="KAG7384582.1"/>
    <property type="molecule type" value="Genomic_DNA"/>
</dbReference>
<comment type="caution">
    <text evidence="1">The sequence shown here is derived from an EMBL/GenBank/DDBJ whole genome shotgun (WGS) entry which is preliminary data.</text>
</comment>
<organism evidence="1 2">
    <name type="scientific">Phytophthora pseudosyringae</name>
    <dbReference type="NCBI Taxonomy" id="221518"/>
    <lineage>
        <taxon>Eukaryota</taxon>
        <taxon>Sar</taxon>
        <taxon>Stramenopiles</taxon>
        <taxon>Oomycota</taxon>
        <taxon>Peronosporomycetes</taxon>
        <taxon>Peronosporales</taxon>
        <taxon>Peronosporaceae</taxon>
        <taxon>Phytophthora</taxon>
    </lineage>
</organism>
<keyword evidence="2" id="KW-1185">Reference proteome</keyword>
<reference evidence="1" key="1">
    <citation type="submission" date="2021-02" db="EMBL/GenBank/DDBJ databases">
        <authorList>
            <person name="Palmer J.M."/>
        </authorList>
    </citation>
    <scope>NUCLEOTIDE SEQUENCE</scope>
    <source>
        <strain evidence="1">SCRP734</strain>
    </source>
</reference>
<dbReference type="AlphaFoldDB" id="A0A8T1VT23"/>
<name>A0A8T1VT23_9STRA</name>
<evidence type="ECO:0000313" key="2">
    <source>
        <dbReference type="Proteomes" id="UP000694044"/>
    </source>
</evidence>
<accession>A0A8T1VT23</accession>
<evidence type="ECO:0000313" key="1">
    <source>
        <dbReference type="EMBL" id="KAG7384582.1"/>
    </source>
</evidence>
<dbReference type="Proteomes" id="UP000694044">
    <property type="component" value="Unassembled WGS sequence"/>
</dbReference>
<gene>
    <name evidence="1" type="ORF">PHYPSEUDO_002482</name>
</gene>
<proteinExistence type="predicted"/>
<sequence>MAPSEGPSAELRGEDVRQLWSLAWLLAQKKLTTQATQCLEPLCSVDCSTRSPEEQHILLQANVLLAEICSVAYSNSRKADNRDLWTRRVIQTEKCIHSANAAIARGVTCTRENTLRLVKAKFLLQQQLKAERSAKNRRMLEILCEGLRSCAEAEDVDQEIVAEFRKYFGVKLKACLVKMHAATVMAKYAKDSGGVTNFADNLKYLRTTLPNYVDKSFLLWLVEVTCHTAISSFQPGSTAEMRQLVDFGHEFFDKVALEQQVAPDFRMHHLIITGFYYLRTGKLTRVAPLLEQIQILIRGTGSEGDSKHAAAKNETYLTTILDSMRVTVVACSDPKAAIDLAMKTILAAQSNLKTYAQYPAVRLMLIATLFDMLYVYCRLLGLQCRYADMGASIVQMTTLFATHKPDLERTILYRFFLARCHTLIAKYATAIGKVKDACAHLNYVVDKVLPAPADGEASYPDAYLAVWVDVLEVATYCCGVATSQPSVNDEGPEVVQIKQIYPSRLLLEWVARILKLDGLLHQVNKCCSVELRTKCDLALAKWMWATERMSSGAIEEEGSAAYPPRFTQHVELEELRPKVFTLLHEALKRVNTNVTCCETSSEIMALFGPQLVAFGKVEQGEEMLTNVIGTSIDSKNLLLQTRLLADVFELYSNKGMVKAQATAATKYEKKLAVLHRRVAAAQDEGTTTAALLRWTAGGGSAKGSTPSRG</sequence>